<feature type="compositionally biased region" description="Polar residues" evidence="1">
    <location>
        <begin position="239"/>
        <end position="255"/>
    </location>
</feature>
<keyword evidence="3" id="KW-1185">Reference proteome</keyword>
<feature type="region of interest" description="Disordered" evidence="1">
    <location>
        <begin position="502"/>
        <end position="582"/>
    </location>
</feature>
<dbReference type="AlphaFoldDB" id="A0A9K3KQW9"/>
<proteinExistence type="predicted"/>
<gene>
    <name evidence="2" type="ORF">IV203_016210</name>
</gene>
<sequence length="652" mass="71732">MADSTTFYQPSEAELYIQSIAVTVGMGKDSDILQTICQNMKQEYLIATWQLALLDSHQWRQLGAPMGLAVAAKYYSTNTTPTTTPTITPRIQQRPTEVVASTPPRMSVPPPMLVPLSPLAAVRLESTLLSSDKQVAEVATFVAPPQQQDTASTSDSAANIQNKGTEKVPSNSDGSEKQLVTPQSPSAINDSTEPAPTETETMEVQRATMVTDPSEQENDLRMSDEKSDTEPSKVEFETEASNTMHSDSPNGSATTKAWKDCQNLADTSYDTLELTDEEDDGTHDDDDSNNSLSIQKVDIDGVVASNSCRSPRSSVDEDDGIPVIARTGSSDDDEEDDPEEVAELVGSLDTKESHLWLEREQKQNDDDVTVVVSNVSPERKSEVKKALEKNRTRDNTSAIPLTSTFESEAVALQEVLEKLPDKDHRNILSQLMITTNARGQVSRIKLALQVKDALLASMEENQIEADTDDAVRLIFHLARLKKQYRVMFGRSLFKAMSKLYKHEEKQKDHDSRRRKLGSSRRSSMPSLIKTPETSPLPTLSEHDSIKTHETSPGAASNEHFSIQTPETSPITALNENDSIRTPETSPIEALNELENIKSPATSPLAALNELDSIKTPETSPLAASNEFDDDSTSYETTIITRGADRYIELPSF</sequence>
<protein>
    <submittedName>
        <fullName evidence="2">Uncharacterized protein</fullName>
    </submittedName>
</protein>
<organism evidence="2 3">
    <name type="scientific">Nitzschia inconspicua</name>
    <dbReference type="NCBI Taxonomy" id="303405"/>
    <lineage>
        <taxon>Eukaryota</taxon>
        <taxon>Sar</taxon>
        <taxon>Stramenopiles</taxon>
        <taxon>Ochrophyta</taxon>
        <taxon>Bacillariophyta</taxon>
        <taxon>Bacillariophyceae</taxon>
        <taxon>Bacillariophycidae</taxon>
        <taxon>Bacillariales</taxon>
        <taxon>Bacillariaceae</taxon>
        <taxon>Nitzschia</taxon>
    </lineage>
</organism>
<comment type="caution">
    <text evidence="2">The sequence shown here is derived from an EMBL/GenBank/DDBJ whole genome shotgun (WGS) entry which is preliminary data.</text>
</comment>
<dbReference type="Proteomes" id="UP000693970">
    <property type="component" value="Unassembled WGS sequence"/>
</dbReference>
<feature type="compositionally biased region" description="Low complexity" evidence="1">
    <location>
        <begin position="80"/>
        <end position="105"/>
    </location>
</feature>
<feature type="region of interest" description="Disordered" evidence="1">
    <location>
        <begin position="80"/>
        <end position="110"/>
    </location>
</feature>
<feature type="compositionally biased region" description="Polar residues" evidence="1">
    <location>
        <begin position="558"/>
        <end position="582"/>
    </location>
</feature>
<feature type="compositionally biased region" description="Acidic residues" evidence="1">
    <location>
        <begin position="273"/>
        <end position="288"/>
    </location>
</feature>
<feature type="compositionally biased region" description="Basic and acidic residues" evidence="1">
    <location>
        <begin position="502"/>
        <end position="511"/>
    </location>
</feature>
<dbReference type="EMBL" id="JAGRRH010000020">
    <property type="protein sequence ID" value="KAG7347505.1"/>
    <property type="molecule type" value="Genomic_DNA"/>
</dbReference>
<feature type="compositionally biased region" description="Acidic residues" evidence="1">
    <location>
        <begin position="330"/>
        <end position="341"/>
    </location>
</feature>
<feature type="compositionally biased region" description="Polar residues" evidence="1">
    <location>
        <begin position="145"/>
        <end position="191"/>
    </location>
</feature>
<feature type="compositionally biased region" description="Polar residues" evidence="1">
    <location>
        <begin position="304"/>
        <end position="313"/>
    </location>
</feature>
<reference evidence="2" key="2">
    <citation type="submission" date="2021-04" db="EMBL/GenBank/DDBJ databases">
        <authorList>
            <person name="Podell S."/>
        </authorList>
    </citation>
    <scope>NUCLEOTIDE SEQUENCE</scope>
    <source>
        <strain evidence="2">Hildebrandi</strain>
    </source>
</reference>
<accession>A0A9K3KQW9</accession>
<name>A0A9K3KQW9_9STRA</name>
<dbReference type="OrthoDB" id="49458at2759"/>
<feature type="compositionally biased region" description="Basic and acidic residues" evidence="1">
    <location>
        <begin position="540"/>
        <end position="549"/>
    </location>
</feature>
<feature type="region of interest" description="Disordered" evidence="1">
    <location>
        <begin position="611"/>
        <end position="632"/>
    </location>
</feature>
<evidence type="ECO:0000256" key="1">
    <source>
        <dbReference type="SAM" id="MobiDB-lite"/>
    </source>
</evidence>
<feature type="compositionally biased region" description="Basic and acidic residues" evidence="1">
    <location>
        <begin position="218"/>
        <end position="236"/>
    </location>
</feature>
<feature type="region of interest" description="Disordered" evidence="1">
    <location>
        <begin position="145"/>
        <end position="341"/>
    </location>
</feature>
<reference evidence="2" key="1">
    <citation type="journal article" date="2021" name="Sci. Rep.">
        <title>Diploid genomic architecture of Nitzschia inconspicua, an elite biomass production diatom.</title>
        <authorList>
            <person name="Oliver A."/>
            <person name="Podell S."/>
            <person name="Pinowska A."/>
            <person name="Traller J.C."/>
            <person name="Smith S.R."/>
            <person name="McClure R."/>
            <person name="Beliaev A."/>
            <person name="Bohutskyi P."/>
            <person name="Hill E.A."/>
            <person name="Rabines A."/>
            <person name="Zheng H."/>
            <person name="Allen L.Z."/>
            <person name="Kuo A."/>
            <person name="Grigoriev I.V."/>
            <person name="Allen A.E."/>
            <person name="Hazlebeck D."/>
            <person name="Allen E.E."/>
        </authorList>
    </citation>
    <scope>NUCLEOTIDE SEQUENCE</scope>
    <source>
        <strain evidence="2">Hildebrandi</strain>
    </source>
</reference>
<evidence type="ECO:0000313" key="2">
    <source>
        <dbReference type="EMBL" id="KAG7347505.1"/>
    </source>
</evidence>
<evidence type="ECO:0000313" key="3">
    <source>
        <dbReference type="Proteomes" id="UP000693970"/>
    </source>
</evidence>